<name>A0A839HE62_9GAMM</name>
<keyword evidence="2" id="KW-0808">Transferase</keyword>
<dbReference type="PROSITE" id="PS51273">
    <property type="entry name" value="GATASE_TYPE_1"/>
    <property type="match status" value="1"/>
</dbReference>
<dbReference type="AlphaFoldDB" id="A0A839HE62"/>
<dbReference type="GO" id="GO:0005829">
    <property type="term" value="C:cytosol"/>
    <property type="evidence" value="ECO:0007669"/>
    <property type="project" value="TreeGrafter"/>
</dbReference>
<comment type="caution">
    <text evidence="2">The sequence shown here is derived from an EMBL/GenBank/DDBJ whole genome shotgun (WGS) entry which is preliminary data.</text>
</comment>
<accession>A0A839HE62</accession>
<dbReference type="InterPro" id="IPR029062">
    <property type="entry name" value="Class_I_gatase-like"/>
</dbReference>
<reference evidence="2 3" key="1">
    <citation type="journal article" date="2020" name="Arch. Microbiol.">
        <title>The genome sequence of the giant phototrophic gammaproteobacterium Thiospirillum jenense gives insight into its physiological properties and phylogenetic relationships.</title>
        <authorList>
            <person name="Imhoff J.F."/>
            <person name="Meyer T.E."/>
            <person name="Kyndt J.A."/>
        </authorList>
    </citation>
    <scope>NUCLEOTIDE SEQUENCE [LARGE SCALE GENOMIC DNA]</scope>
    <source>
        <strain evidence="2 3">DSM 216</strain>
    </source>
</reference>
<sequence>MRIQVLQHVPFEGPAYLGDWATRHHHHLTINHLYTGDPCPTRDSYDWLIVLGGPMNVNDDNEHSWLTAEKVCINTAIEDGKTVIGICLGAQLIAQALGATVRRNDQQEIGWFPITWTDAAHQLPGCATLPKQLTAFHWHGDTFSLPPGAVHLATSTACQQQAFYYDGRVLGLQCHLEVTPISIAALCTCTNEDELIPAEFVQSYQELEMTAGRDFAAVHRWFDALLATLPAPPV</sequence>
<organism evidence="2 3">
    <name type="scientific">Thiospirillum jenense</name>
    <dbReference type="NCBI Taxonomy" id="1653858"/>
    <lineage>
        <taxon>Bacteria</taxon>
        <taxon>Pseudomonadati</taxon>
        <taxon>Pseudomonadota</taxon>
        <taxon>Gammaproteobacteria</taxon>
        <taxon>Chromatiales</taxon>
        <taxon>Chromatiaceae</taxon>
        <taxon>Thiospirillum</taxon>
    </lineage>
</organism>
<dbReference type="Proteomes" id="UP000548632">
    <property type="component" value="Unassembled WGS sequence"/>
</dbReference>
<dbReference type="PANTHER" id="PTHR42695:SF5">
    <property type="entry name" value="GLUTAMINE AMIDOTRANSFERASE YLR126C-RELATED"/>
    <property type="match status" value="1"/>
</dbReference>
<evidence type="ECO:0000313" key="3">
    <source>
        <dbReference type="Proteomes" id="UP000548632"/>
    </source>
</evidence>
<dbReference type="RefSeq" id="WP_182584851.1">
    <property type="nucleotide sequence ID" value="NZ_JABVCQ010000041.1"/>
</dbReference>
<proteinExistence type="predicted"/>
<dbReference type="PANTHER" id="PTHR42695">
    <property type="entry name" value="GLUTAMINE AMIDOTRANSFERASE YLR126C-RELATED"/>
    <property type="match status" value="1"/>
</dbReference>
<dbReference type="FunFam" id="3.40.50.880:FF:000033">
    <property type="entry name" value="Glutamine amidotransferase class-I"/>
    <property type="match status" value="1"/>
</dbReference>
<dbReference type="EMBL" id="JABVCQ010000041">
    <property type="protein sequence ID" value="MBB1127225.1"/>
    <property type="molecule type" value="Genomic_DNA"/>
</dbReference>
<dbReference type="GO" id="GO:0016740">
    <property type="term" value="F:transferase activity"/>
    <property type="evidence" value="ECO:0007669"/>
    <property type="project" value="UniProtKB-KW"/>
</dbReference>
<dbReference type="Pfam" id="PF00117">
    <property type="entry name" value="GATase"/>
    <property type="match status" value="1"/>
</dbReference>
<dbReference type="CDD" id="cd01741">
    <property type="entry name" value="GATase1_1"/>
    <property type="match status" value="1"/>
</dbReference>
<dbReference type="Gene3D" id="3.40.50.880">
    <property type="match status" value="1"/>
</dbReference>
<keyword evidence="3" id="KW-1185">Reference proteome</keyword>
<dbReference type="InterPro" id="IPR044992">
    <property type="entry name" value="ChyE-like"/>
</dbReference>
<keyword evidence="2" id="KW-0315">Glutamine amidotransferase</keyword>
<evidence type="ECO:0000313" key="2">
    <source>
        <dbReference type="EMBL" id="MBB1127225.1"/>
    </source>
</evidence>
<dbReference type="InterPro" id="IPR017926">
    <property type="entry name" value="GATASE"/>
</dbReference>
<dbReference type="SUPFAM" id="SSF52317">
    <property type="entry name" value="Class I glutamine amidotransferase-like"/>
    <property type="match status" value="1"/>
</dbReference>
<evidence type="ECO:0000259" key="1">
    <source>
        <dbReference type="Pfam" id="PF00117"/>
    </source>
</evidence>
<gene>
    <name evidence="2" type="ORF">HUK38_13480</name>
</gene>
<protein>
    <submittedName>
        <fullName evidence="2">Type 1 glutamine amidotransferase</fullName>
    </submittedName>
</protein>
<feature type="domain" description="Glutamine amidotransferase" evidence="1">
    <location>
        <begin position="42"/>
        <end position="180"/>
    </location>
</feature>